<dbReference type="Pfam" id="PF06985">
    <property type="entry name" value="HET"/>
    <property type="match status" value="1"/>
</dbReference>
<dbReference type="InterPro" id="IPR010730">
    <property type="entry name" value="HET"/>
</dbReference>
<evidence type="ECO:0000256" key="1">
    <source>
        <dbReference type="SAM" id="MobiDB-lite"/>
    </source>
</evidence>
<evidence type="ECO:0000313" key="4">
    <source>
        <dbReference type="Proteomes" id="UP000799324"/>
    </source>
</evidence>
<dbReference type="AlphaFoldDB" id="A0A6A6SPG2"/>
<sequence>MDKILQKLSMRRHGSLIRSRKNREDSADQAPSDSNKDQSDAGECRTSSGSNDQEDAIADDPGLYTAREEFLCAPCRRFIKSLTSFRPTTAHDSKLFWKSDTINASETPCRLCRFLRVVAGEDRAGYSCYCWAIERLNPESCDFGRSSGAALLTGNGAVNQLGLRKRVKKSNEMEPRRIHPRYIDYCVIREWMDFCAKAHKQTCQIARGTPVRGFKVLDCHTRRVVQPEKNCRFVALSYVWGVTIAPERSGGLFPPTIEDSIRVTLKLGMKYLWVDKYCIDQSDATEKHGQIQNMDRIYSMAALTIVAVAGKDPSYGLPGVSTRPRQEQAYLSLAELELMEIPSDLSSLRECSWASRGWTLQEAYLSNRRLIFSDREVSFLCNHMYCQESVKQILHHRRNAPWDGLDGAHLFGVFPSLHHSRFNTDQILTEYTKRNLSFDSDALNACLGILKAKRPMHWQAMPIIQSAYSKRFTLDLQWMHVSPDFQPRLLPDISRSEFPTWSWTSIRGEKMFPLHRSADADHCSISAPTVNGQWMDVDEWVSKGADPTILRPSLRLCVTGYVVKPRFVTGDWMRDVAQIHPHELFTGGPGFWALWSLGGSPGQGYPDGSKTFTRSLTDITLALRVIRDLRDQRTPDALDDAVGLFIQLGNRCETESNPRTYPVMLILKPHGDHYKRVGITNWGNEAYLVENGRPHSNLYGRAGMAHGDGQDLGIGTFKTVIMPPSSPITMYLPPKDTLYME</sequence>
<reference evidence="3" key="1">
    <citation type="journal article" date="2020" name="Stud. Mycol.">
        <title>101 Dothideomycetes genomes: a test case for predicting lifestyles and emergence of pathogens.</title>
        <authorList>
            <person name="Haridas S."/>
            <person name="Albert R."/>
            <person name="Binder M."/>
            <person name="Bloem J."/>
            <person name="Labutti K."/>
            <person name="Salamov A."/>
            <person name="Andreopoulos B."/>
            <person name="Baker S."/>
            <person name="Barry K."/>
            <person name="Bills G."/>
            <person name="Bluhm B."/>
            <person name="Cannon C."/>
            <person name="Castanera R."/>
            <person name="Culley D."/>
            <person name="Daum C."/>
            <person name="Ezra D."/>
            <person name="Gonzalez J."/>
            <person name="Henrissat B."/>
            <person name="Kuo A."/>
            <person name="Liang C."/>
            <person name="Lipzen A."/>
            <person name="Lutzoni F."/>
            <person name="Magnuson J."/>
            <person name="Mondo S."/>
            <person name="Nolan M."/>
            <person name="Ohm R."/>
            <person name="Pangilinan J."/>
            <person name="Park H.-J."/>
            <person name="Ramirez L."/>
            <person name="Alfaro M."/>
            <person name="Sun H."/>
            <person name="Tritt A."/>
            <person name="Yoshinaga Y."/>
            <person name="Zwiers L.-H."/>
            <person name="Turgeon B."/>
            <person name="Goodwin S."/>
            <person name="Spatafora J."/>
            <person name="Crous P."/>
            <person name="Grigoriev I."/>
        </authorList>
    </citation>
    <scope>NUCLEOTIDE SEQUENCE</scope>
    <source>
        <strain evidence="3">CBS 122681</strain>
    </source>
</reference>
<accession>A0A6A6SPG2</accession>
<name>A0A6A6SPG2_9PLEO</name>
<dbReference type="EMBL" id="MU004548">
    <property type="protein sequence ID" value="KAF2648268.1"/>
    <property type="molecule type" value="Genomic_DNA"/>
</dbReference>
<feature type="region of interest" description="Disordered" evidence="1">
    <location>
        <begin position="1"/>
        <end position="58"/>
    </location>
</feature>
<keyword evidence="4" id="KW-1185">Reference proteome</keyword>
<evidence type="ECO:0000313" key="3">
    <source>
        <dbReference type="EMBL" id="KAF2648268.1"/>
    </source>
</evidence>
<organism evidence="3 4">
    <name type="scientific">Lophiostoma macrostomum CBS 122681</name>
    <dbReference type="NCBI Taxonomy" id="1314788"/>
    <lineage>
        <taxon>Eukaryota</taxon>
        <taxon>Fungi</taxon>
        <taxon>Dikarya</taxon>
        <taxon>Ascomycota</taxon>
        <taxon>Pezizomycotina</taxon>
        <taxon>Dothideomycetes</taxon>
        <taxon>Pleosporomycetidae</taxon>
        <taxon>Pleosporales</taxon>
        <taxon>Lophiostomataceae</taxon>
        <taxon>Lophiostoma</taxon>
    </lineage>
</organism>
<dbReference type="OrthoDB" id="5428863at2759"/>
<dbReference type="Proteomes" id="UP000799324">
    <property type="component" value="Unassembled WGS sequence"/>
</dbReference>
<feature type="compositionally biased region" description="Basic residues" evidence="1">
    <location>
        <begin position="9"/>
        <end position="21"/>
    </location>
</feature>
<gene>
    <name evidence="3" type="ORF">K491DRAFT_763192</name>
</gene>
<protein>
    <submittedName>
        <fullName evidence="3">HET-domain-containing protein</fullName>
    </submittedName>
</protein>
<feature type="compositionally biased region" description="Basic and acidic residues" evidence="1">
    <location>
        <begin position="34"/>
        <end position="43"/>
    </location>
</feature>
<evidence type="ECO:0000259" key="2">
    <source>
        <dbReference type="Pfam" id="PF06985"/>
    </source>
</evidence>
<dbReference type="PANTHER" id="PTHR33112:SF1">
    <property type="entry name" value="HETEROKARYON INCOMPATIBILITY DOMAIN-CONTAINING PROTEIN"/>
    <property type="match status" value="1"/>
</dbReference>
<dbReference type="PANTHER" id="PTHR33112">
    <property type="entry name" value="DOMAIN PROTEIN, PUTATIVE-RELATED"/>
    <property type="match status" value="1"/>
</dbReference>
<proteinExistence type="predicted"/>
<feature type="domain" description="Heterokaryon incompatibility" evidence="2">
    <location>
        <begin position="233"/>
        <end position="362"/>
    </location>
</feature>